<proteinExistence type="inferred from homology"/>
<evidence type="ECO:0000313" key="3">
    <source>
        <dbReference type="EMBL" id="MFD0835785.1"/>
    </source>
</evidence>
<accession>A0ABW3BRM2</accession>
<sequence length="173" mass="19952">MPLIKTETLIKADVKTCFNLARNIDVHQESLKHTQEIAVDGKTTGLIELGETVTWEANHLGFVQHLTSKITEFEDSRYFVDEMVSGAFKSFRHEHIFRESDNNTLMIDVFYFESPHGILGKVADSLFLKRYIAKLLKRRNAFLKMRAEEMTNLISLKSSRINNKSLNSAFIRI</sequence>
<dbReference type="InterPro" id="IPR023393">
    <property type="entry name" value="START-like_dom_sf"/>
</dbReference>
<dbReference type="CDD" id="cd07820">
    <property type="entry name" value="SRPBCC_3"/>
    <property type="match status" value="1"/>
</dbReference>
<feature type="domain" description="Coenzyme Q-binding protein COQ10 START" evidence="2">
    <location>
        <begin position="10"/>
        <end position="122"/>
    </location>
</feature>
<comment type="similarity">
    <text evidence="1">Belongs to the ribosome association toxin RatA family.</text>
</comment>
<protein>
    <submittedName>
        <fullName evidence="3">SRPBCC family protein</fullName>
    </submittedName>
</protein>
<organism evidence="3 4">
    <name type="scientific">Mariniflexile aquimaris</name>
    <dbReference type="NCBI Taxonomy" id="881009"/>
    <lineage>
        <taxon>Bacteria</taxon>
        <taxon>Pseudomonadati</taxon>
        <taxon>Bacteroidota</taxon>
        <taxon>Flavobacteriia</taxon>
        <taxon>Flavobacteriales</taxon>
        <taxon>Flavobacteriaceae</taxon>
        <taxon>Mariniflexile</taxon>
    </lineage>
</organism>
<evidence type="ECO:0000256" key="1">
    <source>
        <dbReference type="ARBA" id="ARBA00008918"/>
    </source>
</evidence>
<evidence type="ECO:0000259" key="2">
    <source>
        <dbReference type="Pfam" id="PF03364"/>
    </source>
</evidence>
<dbReference type="InterPro" id="IPR005031">
    <property type="entry name" value="COQ10_START"/>
</dbReference>
<dbReference type="EMBL" id="JBHTIB010000012">
    <property type="protein sequence ID" value="MFD0835785.1"/>
    <property type="molecule type" value="Genomic_DNA"/>
</dbReference>
<gene>
    <name evidence="3" type="ORF">ACFQ0I_08430</name>
</gene>
<comment type="caution">
    <text evidence="3">The sequence shown here is derived from an EMBL/GenBank/DDBJ whole genome shotgun (WGS) entry which is preliminary data.</text>
</comment>
<keyword evidence="4" id="KW-1185">Reference proteome</keyword>
<dbReference type="RefSeq" id="WP_379941214.1">
    <property type="nucleotide sequence ID" value="NZ_JBHTIB010000012.1"/>
</dbReference>
<dbReference type="SUPFAM" id="SSF55961">
    <property type="entry name" value="Bet v1-like"/>
    <property type="match status" value="1"/>
</dbReference>
<evidence type="ECO:0000313" key="4">
    <source>
        <dbReference type="Proteomes" id="UP001597011"/>
    </source>
</evidence>
<dbReference type="Proteomes" id="UP001597011">
    <property type="component" value="Unassembled WGS sequence"/>
</dbReference>
<reference evidence="4" key="1">
    <citation type="journal article" date="2019" name="Int. J. Syst. Evol. Microbiol.">
        <title>The Global Catalogue of Microorganisms (GCM) 10K type strain sequencing project: providing services to taxonomists for standard genome sequencing and annotation.</title>
        <authorList>
            <consortium name="The Broad Institute Genomics Platform"/>
            <consortium name="The Broad Institute Genome Sequencing Center for Infectious Disease"/>
            <person name="Wu L."/>
            <person name="Ma J."/>
        </authorList>
    </citation>
    <scope>NUCLEOTIDE SEQUENCE [LARGE SCALE GENOMIC DNA]</scope>
    <source>
        <strain evidence="4">CCUG 60529</strain>
    </source>
</reference>
<name>A0ABW3BRM2_9FLAO</name>
<dbReference type="Gene3D" id="3.30.530.20">
    <property type="match status" value="1"/>
</dbReference>
<dbReference type="Pfam" id="PF03364">
    <property type="entry name" value="Polyketide_cyc"/>
    <property type="match status" value="1"/>
</dbReference>